<organism evidence="4 5">
    <name type="scientific">Rhizorhabdus wittichii</name>
    <dbReference type="NCBI Taxonomy" id="160791"/>
    <lineage>
        <taxon>Bacteria</taxon>
        <taxon>Pseudomonadati</taxon>
        <taxon>Pseudomonadota</taxon>
        <taxon>Alphaproteobacteria</taxon>
        <taxon>Sphingomonadales</taxon>
        <taxon>Sphingomonadaceae</taxon>
        <taxon>Rhizorhabdus</taxon>
    </lineage>
</organism>
<dbReference type="Pfam" id="PF00440">
    <property type="entry name" value="TetR_N"/>
    <property type="match status" value="1"/>
</dbReference>
<dbReference type="RefSeq" id="WP_208632036.1">
    <property type="nucleotide sequence ID" value="NZ_CP059319.1"/>
</dbReference>
<evidence type="ECO:0000259" key="3">
    <source>
        <dbReference type="PROSITE" id="PS50977"/>
    </source>
</evidence>
<evidence type="ECO:0000313" key="4">
    <source>
        <dbReference type="EMBL" id="QTH20204.1"/>
    </source>
</evidence>
<reference evidence="4" key="2">
    <citation type="submission" date="2021-04" db="EMBL/GenBank/DDBJ databases">
        <title>Isolation and genomic analysis of the ibuprofen-degrading bacterium Sphingomonas strain MPO218.</title>
        <authorList>
            <person name="Aulestia M."/>
            <person name="Flores A."/>
            <person name="Mangas E.L."/>
            <person name="Perez-Pulido A.J."/>
            <person name="Santero E."/>
            <person name="Camacho E.M."/>
        </authorList>
    </citation>
    <scope>NUCLEOTIDE SEQUENCE</scope>
    <source>
        <strain evidence="4">MPO218</strain>
    </source>
</reference>
<dbReference type="Gene3D" id="1.10.357.10">
    <property type="entry name" value="Tetracycline Repressor, domain 2"/>
    <property type="match status" value="1"/>
</dbReference>
<dbReference type="InterPro" id="IPR050109">
    <property type="entry name" value="HTH-type_TetR-like_transc_reg"/>
</dbReference>
<reference evidence="4" key="1">
    <citation type="submission" date="2020-07" db="EMBL/GenBank/DDBJ databases">
        <authorList>
            <person name="Camacho E."/>
        </authorList>
    </citation>
    <scope>NUCLEOTIDE SEQUENCE</scope>
    <source>
        <strain evidence="4">MPO218</strain>
    </source>
</reference>
<dbReference type="PANTHER" id="PTHR30055">
    <property type="entry name" value="HTH-TYPE TRANSCRIPTIONAL REGULATOR RUTR"/>
    <property type="match status" value="1"/>
</dbReference>
<dbReference type="EMBL" id="CP059319">
    <property type="protein sequence ID" value="QTH20204.1"/>
    <property type="molecule type" value="Genomic_DNA"/>
</dbReference>
<dbReference type="GO" id="GO:0000976">
    <property type="term" value="F:transcription cis-regulatory region binding"/>
    <property type="evidence" value="ECO:0007669"/>
    <property type="project" value="TreeGrafter"/>
</dbReference>
<dbReference type="PANTHER" id="PTHR30055:SF239">
    <property type="entry name" value="TRANSCRIPTIONAL REGULATORY PROTEIN"/>
    <property type="match status" value="1"/>
</dbReference>
<evidence type="ECO:0000256" key="2">
    <source>
        <dbReference type="PROSITE-ProRule" id="PRU00335"/>
    </source>
</evidence>
<feature type="domain" description="HTH tetR-type" evidence="3">
    <location>
        <begin position="9"/>
        <end position="69"/>
    </location>
</feature>
<dbReference type="PROSITE" id="PS50977">
    <property type="entry name" value="HTH_TETR_2"/>
    <property type="match status" value="1"/>
</dbReference>
<dbReference type="InterPro" id="IPR009057">
    <property type="entry name" value="Homeodomain-like_sf"/>
</dbReference>
<feature type="DNA-binding region" description="H-T-H motif" evidence="2">
    <location>
        <begin position="32"/>
        <end position="51"/>
    </location>
</feature>
<dbReference type="AlphaFoldDB" id="A0A975HDX8"/>
<gene>
    <name evidence="4" type="ORF">HRJ34_17830</name>
</gene>
<dbReference type="SUPFAM" id="SSF46689">
    <property type="entry name" value="Homeodomain-like"/>
    <property type="match status" value="1"/>
</dbReference>
<dbReference type="PRINTS" id="PR00455">
    <property type="entry name" value="HTHTETR"/>
</dbReference>
<evidence type="ECO:0000256" key="1">
    <source>
        <dbReference type="ARBA" id="ARBA00023125"/>
    </source>
</evidence>
<proteinExistence type="predicted"/>
<dbReference type="Proteomes" id="UP000664914">
    <property type="component" value="Chromosome"/>
</dbReference>
<evidence type="ECO:0000313" key="5">
    <source>
        <dbReference type="Proteomes" id="UP000664914"/>
    </source>
</evidence>
<sequence>MRKEEGAEEISAHTWLRGALKTLGEVGIEGVRIEPLAKRLGLTKGSFYWHFKDRDALLIEMLAHWRRRSTLDVIEQIEQGNEAPRARLRKLLHMAIIEERFAKGANNVELAIRLWSRTDERPRQALTEVDELRLRYIRSLFSEVGFDGAQAEARAGLTYSFMRVAATFVGDNKERALENTLSALLSPKD</sequence>
<name>A0A975HDX8_9SPHN</name>
<accession>A0A975HDX8</accession>
<keyword evidence="1 2" id="KW-0238">DNA-binding</keyword>
<dbReference type="InterPro" id="IPR001647">
    <property type="entry name" value="HTH_TetR"/>
</dbReference>
<dbReference type="GO" id="GO:0003700">
    <property type="term" value="F:DNA-binding transcription factor activity"/>
    <property type="evidence" value="ECO:0007669"/>
    <property type="project" value="TreeGrafter"/>
</dbReference>
<protein>
    <submittedName>
        <fullName evidence="4">TetR/AcrR family transcriptional regulator</fullName>
    </submittedName>
</protein>